<dbReference type="PANTHER" id="PTHR30146:SF24">
    <property type="entry name" value="XYLOSE OPERON REGULATORY PROTEIN"/>
    <property type="match status" value="1"/>
</dbReference>
<keyword evidence="2 6" id="KW-0238">DNA-binding</keyword>
<evidence type="ECO:0000256" key="3">
    <source>
        <dbReference type="ARBA" id="ARBA00023163"/>
    </source>
</evidence>
<dbReference type="Proteomes" id="UP001218638">
    <property type="component" value="Chromosome"/>
</dbReference>
<feature type="domain" description="HTH lacI-type" evidence="5">
    <location>
        <begin position="25"/>
        <end position="79"/>
    </location>
</feature>
<accession>A0AAF0CHV7</accession>
<dbReference type="Pfam" id="PF13377">
    <property type="entry name" value="Peripla_BP_3"/>
    <property type="match status" value="1"/>
</dbReference>
<dbReference type="InterPro" id="IPR000843">
    <property type="entry name" value="HTH_LacI"/>
</dbReference>
<proteinExistence type="predicted"/>
<dbReference type="SUPFAM" id="SSF53822">
    <property type="entry name" value="Periplasmic binding protein-like I"/>
    <property type="match status" value="1"/>
</dbReference>
<dbReference type="GO" id="GO:0000976">
    <property type="term" value="F:transcription cis-regulatory region binding"/>
    <property type="evidence" value="ECO:0007669"/>
    <property type="project" value="TreeGrafter"/>
</dbReference>
<organism evidence="6 7">
    <name type="scientific">Synoicihabitans lomoniglobus</name>
    <dbReference type="NCBI Taxonomy" id="2909285"/>
    <lineage>
        <taxon>Bacteria</taxon>
        <taxon>Pseudomonadati</taxon>
        <taxon>Verrucomicrobiota</taxon>
        <taxon>Opitutia</taxon>
        <taxon>Opitutales</taxon>
        <taxon>Opitutaceae</taxon>
        <taxon>Synoicihabitans</taxon>
    </lineage>
</organism>
<evidence type="ECO:0000259" key="5">
    <source>
        <dbReference type="PROSITE" id="PS50932"/>
    </source>
</evidence>
<name>A0AAF0CHV7_9BACT</name>
<reference evidence="6" key="1">
    <citation type="submission" date="2023-03" db="EMBL/GenBank/DDBJ databases">
        <title>Lomoglobus Profundus gen. nov., sp. nov., a novel member of the phylum Verrucomicrobia, isolated from deep-marine sediment of South China Sea.</title>
        <authorList>
            <person name="Ahmad T."/>
            <person name="Ishaq S.E."/>
            <person name="Wang F."/>
        </authorList>
    </citation>
    <scope>NUCLEOTIDE SEQUENCE</scope>
    <source>
        <strain evidence="6">LMO-M01</strain>
    </source>
</reference>
<dbReference type="CDD" id="cd01392">
    <property type="entry name" value="HTH_LacI"/>
    <property type="match status" value="1"/>
</dbReference>
<dbReference type="SMART" id="SM00354">
    <property type="entry name" value="HTH_LACI"/>
    <property type="match status" value="1"/>
</dbReference>
<feature type="compositionally biased region" description="Polar residues" evidence="4">
    <location>
        <begin position="17"/>
        <end position="27"/>
    </location>
</feature>
<keyword evidence="1" id="KW-0805">Transcription regulation</keyword>
<keyword evidence="3" id="KW-0804">Transcription</keyword>
<dbReference type="SUPFAM" id="SSF47413">
    <property type="entry name" value="lambda repressor-like DNA-binding domains"/>
    <property type="match status" value="1"/>
</dbReference>
<dbReference type="GO" id="GO:0003700">
    <property type="term" value="F:DNA-binding transcription factor activity"/>
    <property type="evidence" value="ECO:0007669"/>
    <property type="project" value="TreeGrafter"/>
</dbReference>
<dbReference type="PROSITE" id="PS50932">
    <property type="entry name" value="HTH_LACI_2"/>
    <property type="match status" value="1"/>
</dbReference>
<dbReference type="PROSITE" id="PS00356">
    <property type="entry name" value="HTH_LACI_1"/>
    <property type="match status" value="1"/>
</dbReference>
<dbReference type="KEGG" id="slom:PXH66_20480"/>
<dbReference type="PANTHER" id="PTHR30146">
    <property type="entry name" value="LACI-RELATED TRANSCRIPTIONAL REPRESSOR"/>
    <property type="match status" value="1"/>
</dbReference>
<feature type="region of interest" description="Disordered" evidence="4">
    <location>
        <begin position="1"/>
        <end position="27"/>
    </location>
</feature>
<dbReference type="Gene3D" id="3.40.50.2300">
    <property type="match status" value="2"/>
</dbReference>
<dbReference type="EMBL" id="CP119075">
    <property type="protein sequence ID" value="WED64727.1"/>
    <property type="molecule type" value="Genomic_DNA"/>
</dbReference>
<evidence type="ECO:0000313" key="6">
    <source>
        <dbReference type="EMBL" id="WED64727.1"/>
    </source>
</evidence>
<dbReference type="InterPro" id="IPR028082">
    <property type="entry name" value="Peripla_BP_I"/>
</dbReference>
<keyword evidence="7" id="KW-1185">Reference proteome</keyword>
<dbReference type="Gene3D" id="1.10.260.40">
    <property type="entry name" value="lambda repressor-like DNA-binding domains"/>
    <property type="match status" value="1"/>
</dbReference>
<protein>
    <submittedName>
        <fullName evidence="6">LacI family DNA-binding transcriptional regulator</fullName>
    </submittedName>
</protein>
<evidence type="ECO:0000256" key="4">
    <source>
        <dbReference type="SAM" id="MobiDB-lite"/>
    </source>
</evidence>
<dbReference type="Pfam" id="PF00356">
    <property type="entry name" value="LacI"/>
    <property type="match status" value="1"/>
</dbReference>
<dbReference type="RefSeq" id="WP_330930013.1">
    <property type="nucleotide sequence ID" value="NZ_CP119075.1"/>
</dbReference>
<evidence type="ECO:0000256" key="2">
    <source>
        <dbReference type="ARBA" id="ARBA00023125"/>
    </source>
</evidence>
<evidence type="ECO:0000256" key="1">
    <source>
        <dbReference type="ARBA" id="ARBA00023015"/>
    </source>
</evidence>
<evidence type="ECO:0000313" key="7">
    <source>
        <dbReference type="Proteomes" id="UP001218638"/>
    </source>
</evidence>
<dbReference type="InterPro" id="IPR010982">
    <property type="entry name" value="Lambda_DNA-bd_dom_sf"/>
</dbReference>
<sequence length="374" mass="41466">MATAPRSVSIPLPESSDVPSEGSSTTMQDIAEQAGVSLSTVSRALHDNPRIGVRTRDRIHRIAADLGYRPNPMVAALMKQLRTNRPVAPVCNLAWLDFYEDPEAWKQSAVQRGFYAGALARARARNYSLERIQVCAPGMTPSRLNHILESRGIRAVLMSWMRDSDGISSCLPFDLNRFAVISVGTRYQRPDLSYASDDQYISSCLAIRRLWELGYRRIGYVGEPGIERIVENRFSAGYLTTLTIELGGTTLPPLFTFDDVDVVEWWHRFRPDAILTSNRLVLRNLRQHGIRVPEDVGLAHLNIEDCADYAPAELAGIKQDNERVGEGAVDFLISQISTNAVGPPEIPRGVLTPSLWVEGPTVRQVTVAASDQSP</sequence>
<gene>
    <name evidence="6" type="ORF">PXH66_20480</name>
</gene>
<dbReference type="AlphaFoldDB" id="A0AAF0CHV7"/>
<dbReference type="InterPro" id="IPR046335">
    <property type="entry name" value="LacI/GalR-like_sensor"/>
</dbReference>